<dbReference type="PANTHER" id="PTHR31170">
    <property type="entry name" value="BNAC04G53230D PROTEIN"/>
    <property type="match status" value="1"/>
</dbReference>
<dbReference type="Proteomes" id="UP001177140">
    <property type="component" value="Unassembled WGS sequence"/>
</dbReference>
<feature type="compositionally biased region" description="Acidic residues" evidence="1">
    <location>
        <begin position="23"/>
        <end position="33"/>
    </location>
</feature>
<evidence type="ECO:0000256" key="2">
    <source>
        <dbReference type="SAM" id="Phobius"/>
    </source>
</evidence>
<feature type="region of interest" description="Disordered" evidence="1">
    <location>
        <begin position="1"/>
        <end position="36"/>
    </location>
</feature>
<protein>
    <submittedName>
        <fullName evidence="3">Uncharacterized protein</fullName>
    </submittedName>
</protein>
<keyword evidence="2" id="KW-1133">Transmembrane helix</keyword>
<name>A0AA41V0D7_PAPNU</name>
<sequence length="474" mass="54002">MEEHSTDVEENSTSDMEEHSTDVEENSPPDMEENSPPMEMIDALLDIPPRELESGDALIDMPLQGLERSGQDIHIDIPLQELESPVQIFKIPNNVKKRNQDAYQPKMVSIGPYHYGKPQLQPMQSHKNRAVIQFLNRSPTGATEEQYIAALMLVYDDLWRSYEQVSQLRNWTPDGFIKLMMVDGIFLLEFLNVLHSTGNGDEYADPDPIFGKRGHILNRSHVLEDLLLLENQVPYLALFTLLTVSEGLPEQETETKLAKLMLAPTGIKGHHLLDMYIRGTLEGRKCQEPFTGEGATKVSAAELTTTYRMKFKPVATYTDIKFSTRSKTLKLPTILIDKGTIGRFYNMKAYQLVGDTGKELISYIHLLNFFILSAVDVNILRSQGIIVSSLDSDEAIIKVMKELTRDTVMVDNIDQKVVGIIEEVVKYYEAKTRVFNFSEWIAKRWRWIVGLLATVLYIINIVEATYSIGYYRNN</sequence>
<comment type="caution">
    <text evidence="3">The sequence shown here is derived from an EMBL/GenBank/DDBJ whole genome shotgun (WGS) entry which is preliminary data.</text>
</comment>
<reference evidence="3" key="1">
    <citation type="submission" date="2022-03" db="EMBL/GenBank/DDBJ databases">
        <title>A functionally conserved STORR gene fusion in Papaver species that diverged 16.8 million years ago.</title>
        <authorList>
            <person name="Catania T."/>
        </authorList>
    </citation>
    <scope>NUCLEOTIDE SEQUENCE</scope>
    <source>
        <strain evidence="3">S-191538</strain>
    </source>
</reference>
<evidence type="ECO:0000313" key="4">
    <source>
        <dbReference type="Proteomes" id="UP001177140"/>
    </source>
</evidence>
<gene>
    <name evidence="3" type="ORF">MKW94_021496</name>
</gene>
<dbReference type="InterPro" id="IPR004158">
    <property type="entry name" value="DUF247_pln"/>
</dbReference>
<feature type="transmembrane region" description="Helical" evidence="2">
    <location>
        <begin position="447"/>
        <end position="471"/>
    </location>
</feature>
<proteinExistence type="predicted"/>
<keyword evidence="4" id="KW-1185">Reference proteome</keyword>
<organism evidence="3 4">
    <name type="scientific">Papaver nudicaule</name>
    <name type="common">Iceland poppy</name>
    <dbReference type="NCBI Taxonomy" id="74823"/>
    <lineage>
        <taxon>Eukaryota</taxon>
        <taxon>Viridiplantae</taxon>
        <taxon>Streptophyta</taxon>
        <taxon>Embryophyta</taxon>
        <taxon>Tracheophyta</taxon>
        <taxon>Spermatophyta</taxon>
        <taxon>Magnoliopsida</taxon>
        <taxon>Ranunculales</taxon>
        <taxon>Papaveraceae</taxon>
        <taxon>Papaveroideae</taxon>
        <taxon>Papaver</taxon>
    </lineage>
</organism>
<dbReference type="AlphaFoldDB" id="A0AA41V0D7"/>
<keyword evidence="2" id="KW-0472">Membrane</keyword>
<dbReference type="Pfam" id="PF03140">
    <property type="entry name" value="DUF247"/>
    <property type="match status" value="1"/>
</dbReference>
<keyword evidence="2" id="KW-0812">Transmembrane</keyword>
<evidence type="ECO:0000313" key="3">
    <source>
        <dbReference type="EMBL" id="MCL7026166.1"/>
    </source>
</evidence>
<dbReference type="PANTHER" id="PTHR31170:SF18">
    <property type="entry name" value="(WILD MALAYSIAN BANANA) HYPOTHETICAL PROTEIN"/>
    <property type="match status" value="1"/>
</dbReference>
<evidence type="ECO:0000256" key="1">
    <source>
        <dbReference type="SAM" id="MobiDB-lite"/>
    </source>
</evidence>
<accession>A0AA41V0D7</accession>
<dbReference type="EMBL" id="JAJJMA010053456">
    <property type="protein sequence ID" value="MCL7026166.1"/>
    <property type="molecule type" value="Genomic_DNA"/>
</dbReference>